<name>A0ABC8RUF5_9AQUA</name>
<proteinExistence type="predicted"/>
<protein>
    <submittedName>
        <fullName evidence="1">Uncharacterized protein</fullName>
    </submittedName>
</protein>
<evidence type="ECO:0000313" key="2">
    <source>
        <dbReference type="Proteomes" id="UP001642360"/>
    </source>
</evidence>
<comment type="caution">
    <text evidence="1">The sequence shown here is derived from an EMBL/GenBank/DDBJ whole genome shotgun (WGS) entry which is preliminary data.</text>
</comment>
<dbReference type="AlphaFoldDB" id="A0ABC8RUF5"/>
<dbReference type="EMBL" id="CAUOFW020001770">
    <property type="protein sequence ID" value="CAK9148610.1"/>
    <property type="molecule type" value="Genomic_DNA"/>
</dbReference>
<accession>A0ABC8RUF5</accession>
<keyword evidence="2" id="KW-1185">Reference proteome</keyword>
<sequence length="92" mass="10011">ASFLAPRTISVSPIAPNTIDASPARPNTIGTLPKNVPGALTSIVPMGLARQCHQCFHHDARPWERAHDVHPRELSYDACPWKLGVPLILLAE</sequence>
<evidence type="ECO:0000313" key="1">
    <source>
        <dbReference type="EMBL" id="CAK9148610.1"/>
    </source>
</evidence>
<reference evidence="1 2" key="1">
    <citation type="submission" date="2024-02" db="EMBL/GenBank/DDBJ databases">
        <authorList>
            <person name="Vignale AGUSTIN F."/>
            <person name="Sosa J E."/>
            <person name="Modenutti C."/>
        </authorList>
    </citation>
    <scope>NUCLEOTIDE SEQUENCE [LARGE SCALE GENOMIC DNA]</scope>
</reference>
<dbReference type="Proteomes" id="UP001642360">
    <property type="component" value="Unassembled WGS sequence"/>
</dbReference>
<feature type="non-terminal residue" evidence="1">
    <location>
        <position position="1"/>
    </location>
</feature>
<gene>
    <name evidence="1" type="ORF">ILEXP_LOCUS16573</name>
</gene>
<organism evidence="1 2">
    <name type="scientific">Ilex paraguariensis</name>
    <name type="common">yerba mate</name>
    <dbReference type="NCBI Taxonomy" id="185542"/>
    <lineage>
        <taxon>Eukaryota</taxon>
        <taxon>Viridiplantae</taxon>
        <taxon>Streptophyta</taxon>
        <taxon>Embryophyta</taxon>
        <taxon>Tracheophyta</taxon>
        <taxon>Spermatophyta</taxon>
        <taxon>Magnoliopsida</taxon>
        <taxon>eudicotyledons</taxon>
        <taxon>Gunneridae</taxon>
        <taxon>Pentapetalae</taxon>
        <taxon>asterids</taxon>
        <taxon>campanulids</taxon>
        <taxon>Aquifoliales</taxon>
        <taxon>Aquifoliaceae</taxon>
        <taxon>Ilex</taxon>
    </lineage>
</organism>